<dbReference type="Pfam" id="PF13385">
    <property type="entry name" value="Laminin_G_3"/>
    <property type="match status" value="1"/>
</dbReference>
<accession>A0AB39C702</accession>
<evidence type="ECO:0000313" key="1">
    <source>
        <dbReference type="EMBL" id="XDJ02424.1"/>
    </source>
</evidence>
<sequence>MGIVTNGLIAYWNAQQGISGTTWSNIAPANESKFPLTLANTTVESDRVLFKGLTSSRAVTSENVAGVTSHTVEMFISADALYEFASGVPFYAITTMSNRGGFILNTTKDVNRLEYSDTSTASTFAITPNNSIVKGSIIQIFAIVDALDISVSLGVNGTILTRTTTTYSNLPKLVGLITLGVRKYNTSYFDPFKGYIYSTKIYNRVLTPQEITQNYNNGIAIGLANKPIANIISVNKSKISKMSGMDKSIITFNFDKDVQAYKVMVGGVDYNTGLLADSGGAKTANTNIVAEIDHTELSIEGLNRVTIYGQGMDGTWSTQN</sequence>
<dbReference type="InterPro" id="IPR013320">
    <property type="entry name" value="ConA-like_dom_sf"/>
</dbReference>
<reference evidence="1" key="1">
    <citation type="submission" date="2024-06" db="EMBL/GenBank/DDBJ databases">
        <authorList>
            <person name="Lee H."/>
            <person name="Agrawal S."/>
        </authorList>
    </citation>
    <scope>NUCLEOTIDE SEQUENCE</scope>
</reference>
<proteinExistence type="predicted"/>
<protein>
    <submittedName>
        <fullName evidence="1">ConcanavalinA-like lectin/glucanase</fullName>
    </submittedName>
</protein>
<dbReference type="SUPFAM" id="SSF49899">
    <property type="entry name" value="Concanavalin A-like lectins/glucanases"/>
    <property type="match status" value="1"/>
</dbReference>
<dbReference type="Gene3D" id="2.60.120.200">
    <property type="match status" value="1"/>
</dbReference>
<organism evidence="1">
    <name type="scientific">Bacillus phage KoopaTroopa</name>
    <dbReference type="NCBI Taxonomy" id="3234046"/>
    <lineage>
        <taxon>Viruses</taxon>
        <taxon>Duplodnaviria</taxon>
        <taxon>Heunggongvirae</taxon>
        <taxon>Uroviricota</taxon>
        <taxon>Caudoviricetes</taxon>
    </lineage>
</organism>
<dbReference type="EMBL" id="PP965177">
    <property type="protein sequence ID" value="XDJ02424.1"/>
    <property type="molecule type" value="Genomic_DNA"/>
</dbReference>
<name>A0AB39C702_9CAUD</name>